<evidence type="ECO:0000313" key="7">
    <source>
        <dbReference type="EMBL" id="ABM28605.1"/>
    </source>
</evidence>
<dbReference type="CDD" id="cd17990">
    <property type="entry name" value="DEXHc_HrpB"/>
    <property type="match status" value="1"/>
</dbReference>
<keyword evidence="3 7" id="KW-0347">Helicase</keyword>
<dbReference type="PANTHER" id="PTHR43519">
    <property type="entry name" value="ATP-DEPENDENT RNA HELICASE HRPB"/>
    <property type="match status" value="1"/>
</dbReference>
<dbReference type="InterPro" id="IPR007502">
    <property type="entry name" value="Helicase-assoc_dom"/>
</dbReference>
<dbReference type="Proteomes" id="UP000009173">
    <property type="component" value="Chromosome"/>
</dbReference>
<dbReference type="InterPro" id="IPR014001">
    <property type="entry name" value="Helicase_ATP-bd"/>
</dbReference>
<dbReference type="PIRSF" id="PIRSF005496">
    <property type="entry name" value="ATP_hel_hrpB"/>
    <property type="match status" value="1"/>
</dbReference>
<dbReference type="SMART" id="SM00487">
    <property type="entry name" value="DEXDc"/>
    <property type="match status" value="1"/>
</dbReference>
<evidence type="ECO:0000256" key="4">
    <source>
        <dbReference type="ARBA" id="ARBA00022840"/>
    </source>
</evidence>
<dbReference type="InterPro" id="IPR011545">
    <property type="entry name" value="DEAD/DEAH_box_helicase_dom"/>
</dbReference>
<keyword evidence="2" id="KW-0378">Hydrolase</keyword>
<dbReference type="NCBIfam" id="TIGR01970">
    <property type="entry name" value="DEAH_box_HrpB"/>
    <property type="match status" value="1"/>
</dbReference>
<evidence type="ECO:0000256" key="1">
    <source>
        <dbReference type="ARBA" id="ARBA00022741"/>
    </source>
</evidence>
<dbReference type="InterPro" id="IPR049614">
    <property type="entry name" value="HrpB_DEXH"/>
</dbReference>
<dbReference type="SMART" id="SM00490">
    <property type="entry name" value="HELICc"/>
    <property type="match status" value="1"/>
</dbReference>
<dbReference type="InterPro" id="IPR056329">
    <property type="entry name" value="CON_HrpB"/>
</dbReference>
<dbReference type="InterPro" id="IPR010225">
    <property type="entry name" value="HrpB"/>
</dbReference>
<keyword evidence="4" id="KW-0067">ATP-binding</keyword>
<reference evidence="8" key="1">
    <citation type="journal article" date="2009" name="Environ. Microbiol.">
        <title>Contribution of mobile genetic elements to Desulfovibrio vulgaris genome plasticity.</title>
        <authorList>
            <person name="Walker C.B."/>
            <person name="Stolyar S."/>
            <person name="Chivian D."/>
            <person name="Pinel N."/>
            <person name="Gabster J.A."/>
            <person name="Dehal P.S."/>
            <person name="He Z."/>
            <person name="Yang Z.K."/>
            <person name="Yen H.C."/>
            <person name="Zhou J."/>
            <person name="Wall J.D."/>
            <person name="Hazen T.C."/>
            <person name="Arkin A.P."/>
            <person name="Stahl D.A."/>
        </authorList>
    </citation>
    <scope>NUCLEOTIDE SEQUENCE [LARGE SCALE GENOMIC DNA]</scope>
    <source>
        <strain evidence="8">DP4</strain>
    </source>
</reference>
<name>A0A0H3A918_NITV4</name>
<organism evidence="7 8">
    <name type="scientific">Nitratidesulfovibrio vulgaris (strain DP4)</name>
    <name type="common">Desulfovibrio vulgaris</name>
    <dbReference type="NCBI Taxonomy" id="391774"/>
    <lineage>
        <taxon>Bacteria</taxon>
        <taxon>Pseudomonadati</taxon>
        <taxon>Thermodesulfobacteriota</taxon>
        <taxon>Desulfovibrionia</taxon>
        <taxon>Desulfovibrionales</taxon>
        <taxon>Desulfovibrionaceae</taxon>
        <taxon>Nitratidesulfovibrio</taxon>
    </lineage>
</organism>
<gene>
    <name evidence="7" type="ordered locus">Dvul_1588</name>
</gene>
<dbReference type="Pfam" id="PF24473">
    <property type="entry name" value="CON_HrpB"/>
    <property type="match status" value="1"/>
</dbReference>
<dbReference type="GO" id="GO:0016787">
    <property type="term" value="F:hydrolase activity"/>
    <property type="evidence" value="ECO:0007669"/>
    <property type="project" value="UniProtKB-KW"/>
</dbReference>
<dbReference type="FunFam" id="3.40.50.300:FF:002125">
    <property type="entry name" value="ATP-dependent helicase HrpB"/>
    <property type="match status" value="1"/>
</dbReference>
<evidence type="ECO:0000256" key="2">
    <source>
        <dbReference type="ARBA" id="ARBA00022801"/>
    </source>
</evidence>
<sequence length="847" mass="92300">MPPEQTSFRRLATPSLVSALPRLTDALLSAGRCVFVAPPGAGKTTVVPLHLLDAPWLRSRRIVMLEPRRLAARAAARFMARLLGEQVGETVGYRMRLDSRVGPRTRMEVVTEGVLGRMLHDDPTLEEYGLVIFDEYHERSLQADLGLALCLDVADALRDDLRLLAMSATLDAAPLGSLMGGCPVIECEGRQWPVEVRHAPPVNRAGYPSSFEDNVAACVRRALTETEGDVLVFLPGGGEIRRTARRLEGLDAHGVGVHMLYGDLAPALQDAALAPDASGGRKVVLATALAETSLTIEGVRVVVDGGLARFSRFDPQSGMSRLVTERISLAGATQRAGRAGRTGPGFCYRLWHEGETASLRPFARPEVLDADLAPLLLQLAAWGVLDPSKLRWLDAPPEVNVNQARILLQSLGAIDASGRITGHGKSMNALPLHPRLAHMVLSACRSGSASLACVLACLLEQRGVAERTSGCDIRPWVEDAVRRMRHKPRGASREGWEVRLASSVDRIAALAGVRFDAGRALSDVARCGVLLGFAFPDRVAMNTGEGTFRLSCGRGAAVPADDALAREPFLVAAELDGDVTRARIWRAAPLAAEEVAMLAGDAITEQREVGWDDRRGVAVAHVERRFGALVLERRRIDDVDDTLLAHAVMRGIRTRGLRCLPWTQELRQWQARVELMRRHDTPGGQWPEVADTRLEAELEEWLIPFLSGIRRAEHFARIDLQSALKNLLSWEQARRLDAEAPTHVVVPSGSRVPLDYTAEGGPVLAVKLQELFGMAESPVVAGGVSVVVHLLSPAGRPLQVTRDLAGFWRTGYASVRAEMRGRYPKHPWPEDPLTAMATRHTRKRAGL</sequence>
<dbReference type="InterPro" id="IPR013689">
    <property type="entry name" value="RNA_helicase_ATP-dep_HrpB_C"/>
</dbReference>
<dbReference type="InterPro" id="IPR027417">
    <property type="entry name" value="P-loop_NTPase"/>
</dbReference>
<dbReference type="Pfam" id="PF00271">
    <property type="entry name" value="Helicase_C"/>
    <property type="match status" value="1"/>
</dbReference>
<evidence type="ECO:0000256" key="3">
    <source>
        <dbReference type="ARBA" id="ARBA00022806"/>
    </source>
</evidence>
<dbReference type="RefSeq" id="WP_011792364.1">
    <property type="nucleotide sequence ID" value="NC_008751.1"/>
</dbReference>
<feature type="domain" description="Helicase ATP-binding" evidence="5">
    <location>
        <begin position="24"/>
        <end position="188"/>
    </location>
</feature>
<accession>A0A0H3A918</accession>
<dbReference type="HOGENOM" id="CLU_001832_5_6_7"/>
<dbReference type="CDD" id="cd18791">
    <property type="entry name" value="SF2_C_RHA"/>
    <property type="match status" value="1"/>
</dbReference>
<dbReference type="Pfam" id="PF08482">
    <property type="entry name" value="HrpB_C"/>
    <property type="match status" value="1"/>
</dbReference>
<dbReference type="EMBL" id="CP000527">
    <property type="protein sequence ID" value="ABM28605.1"/>
    <property type="molecule type" value="Genomic_DNA"/>
</dbReference>
<dbReference type="Gene3D" id="1.20.120.1080">
    <property type="match status" value="1"/>
</dbReference>
<evidence type="ECO:0000313" key="8">
    <source>
        <dbReference type="Proteomes" id="UP000009173"/>
    </source>
</evidence>
<feature type="domain" description="Helicase C-terminal" evidence="6">
    <location>
        <begin position="210"/>
        <end position="383"/>
    </location>
</feature>
<dbReference type="SMART" id="SM00847">
    <property type="entry name" value="HA2"/>
    <property type="match status" value="1"/>
</dbReference>
<dbReference type="Pfam" id="PF00270">
    <property type="entry name" value="DEAD"/>
    <property type="match status" value="1"/>
</dbReference>
<dbReference type="KEGG" id="dvl:Dvul_1588"/>
<dbReference type="PANTHER" id="PTHR43519:SF1">
    <property type="entry name" value="ATP-DEPENDENT RNA HELICASE HRPB"/>
    <property type="match status" value="1"/>
</dbReference>
<evidence type="ECO:0000259" key="6">
    <source>
        <dbReference type="PROSITE" id="PS51194"/>
    </source>
</evidence>
<evidence type="ECO:0000259" key="5">
    <source>
        <dbReference type="PROSITE" id="PS51192"/>
    </source>
</evidence>
<dbReference type="GO" id="GO:0005524">
    <property type="term" value="F:ATP binding"/>
    <property type="evidence" value="ECO:0007669"/>
    <property type="project" value="UniProtKB-KW"/>
</dbReference>
<keyword evidence="1" id="KW-0547">Nucleotide-binding</keyword>
<protein>
    <submittedName>
        <fullName evidence="7">ATP-dependent helicase HrpB</fullName>
    </submittedName>
</protein>
<dbReference type="AlphaFoldDB" id="A0A0H3A918"/>
<dbReference type="PROSITE" id="PS51192">
    <property type="entry name" value="HELICASE_ATP_BIND_1"/>
    <property type="match status" value="1"/>
</dbReference>
<dbReference type="Gene3D" id="3.40.50.300">
    <property type="entry name" value="P-loop containing nucleotide triphosphate hydrolases"/>
    <property type="match status" value="2"/>
</dbReference>
<dbReference type="InterPro" id="IPR001650">
    <property type="entry name" value="Helicase_C-like"/>
</dbReference>
<dbReference type="SUPFAM" id="SSF52540">
    <property type="entry name" value="P-loop containing nucleoside triphosphate hydrolases"/>
    <property type="match status" value="2"/>
</dbReference>
<dbReference type="GO" id="GO:0004386">
    <property type="term" value="F:helicase activity"/>
    <property type="evidence" value="ECO:0007669"/>
    <property type="project" value="UniProtKB-KW"/>
</dbReference>
<dbReference type="GO" id="GO:0003676">
    <property type="term" value="F:nucleic acid binding"/>
    <property type="evidence" value="ECO:0007669"/>
    <property type="project" value="InterPro"/>
</dbReference>
<proteinExistence type="predicted"/>
<dbReference type="PROSITE" id="PS51194">
    <property type="entry name" value="HELICASE_CTER"/>
    <property type="match status" value="1"/>
</dbReference>